<proteinExistence type="predicted"/>
<accession>X1JSB2</accession>
<organism evidence="1">
    <name type="scientific">marine sediment metagenome</name>
    <dbReference type="NCBI Taxonomy" id="412755"/>
    <lineage>
        <taxon>unclassified sequences</taxon>
        <taxon>metagenomes</taxon>
        <taxon>ecological metagenomes</taxon>
    </lineage>
</organism>
<name>X1JSB2_9ZZZZ</name>
<evidence type="ECO:0000313" key="1">
    <source>
        <dbReference type="EMBL" id="GAH72693.1"/>
    </source>
</evidence>
<gene>
    <name evidence="1" type="ORF">S03H2_53269</name>
</gene>
<comment type="caution">
    <text evidence="1">The sequence shown here is derived from an EMBL/GenBank/DDBJ whole genome shotgun (WGS) entry which is preliminary data.</text>
</comment>
<protein>
    <submittedName>
        <fullName evidence="1">Uncharacterized protein</fullName>
    </submittedName>
</protein>
<dbReference type="EMBL" id="BARU01033897">
    <property type="protein sequence ID" value="GAH72693.1"/>
    <property type="molecule type" value="Genomic_DNA"/>
</dbReference>
<reference evidence="1" key="1">
    <citation type="journal article" date="2014" name="Front. Microbiol.">
        <title>High frequency of phylogenetically diverse reductive dehalogenase-homologous genes in deep subseafloor sedimentary metagenomes.</title>
        <authorList>
            <person name="Kawai M."/>
            <person name="Futagami T."/>
            <person name="Toyoda A."/>
            <person name="Takaki Y."/>
            <person name="Nishi S."/>
            <person name="Hori S."/>
            <person name="Arai W."/>
            <person name="Tsubouchi T."/>
            <person name="Morono Y."/>
            <person name="Uchiyama I."/>
            <person name="Ito T."/>
            <person name="Fujiyama A."/>
            <person name="Inagaki F."/>
            <person name="Takami H."/>
        </authorList>
    </citation>
    <scope>NUCLEOTIDE SEQUENCE</scope>
    <source>
        <strain evidence="1">Expedition CK06-06</strain>
    </source>
</reference>
<dbReference type="AlphaFoldDB" id="X1JSB2"/>
<sequence>MRLQIKNKHCFQWLKAYIELLFSDNLKMKKKQKVNKKYHIF</sequence>